<accession>A0A1Y1XR49</accession>
<proteinExistence type="predicted"/>
<evidence type="ECO:0000313" key="2">
    <source>
        <dbReference type="Proteomes" id="UP000193944"/>
    </source>
</evidence>
<sequence>MNNDNNEIIDLINKKNEIINLVKKYCTENLKVFEGENKEWIVIEFYNNYNKKFTIDIANEITIFFMGWHAHYQNNLKNYEMFIEDINYILNNQRFIVNTSYQGKPTVAYMSETNVINIDEIRDEVGDNKEINCCFWDSQKNQIFQPLTN</sequence>
<reference evidence="1 2" key="1">
    <citation type="submission" date="2016-08" db="EMBL/GenBank/DDBJ databases">
        <title>A Parts List for Fungal Cellulosomes Revealed by Comparative Genomics.</title>
        <authorList>
            <consortium name="DOE Joint Genome Institute"/>
            <person name="Haitjema C.H."/>
            <person name="Gilmore S.P."/>
            <person name="Henske J.K."/>
            <person name="Solomon K.V."/>
            <person name="De Groot R."/>
            <person name="Kuo A."/>
            <person name="Mondo S.J."/>
            <person name="Salamov A.A."/>
            <person name="Labutti K."/>
            <person name="Zhao Z."/>
            <person name="Chiniquy J."/>
            <person name="Barry K."/>
            <person name="Brewer H.M."/>
            <person name="Purvine S.O."/>
            <person name="Wright A.T."/>
            <person name="Boxma B."/>
            <person name="Van Alen T."/>
            <person name="Hackstein J.H."/>
            <person name="Baker S.E."/>
            <person name="Grigoriev I.V."/>
            <person name="O'Malley M.A."/>
        </authorList>
    </citation>
    <scope>NUCLEOTIDE SEQUENCE [LARGE SCALE GENOMIC DNA]</scope>
    <source>
        <strain evidence="1 2">S4</strain>
    </source>
</reference>
<dbReference type="EMBL" id="MCFG01000005">
    <property type="protein sequence ID" value="ORX87794.1"/>
    <property type="molecule type" value="Genomic_DNA"/>
</dbReference>
<evidence type="ECO:0000313" key="1">
    <source>
        <dbReference type="EMBL" id="ORX87794.1"/>
    </source>
</evidence>
<organism evidence="1 2">
    <name type="scientific">Anaeromyces robustus</name>
    <dbReference type="NCBI Taxonomy" id="1754192"/>
    <lineage>
        <taxon>Eukaryota</taxon>
        <taxon>Fungi</taxon>
        <taxon>Fungi incertae sedis</taxon>
        <taxon>Chytridiomycota</taxon>
        <taxon>Chytridiomycota incertae sedis</taxon>
        <taxon>Neocallimastigomycetes</taxon>
        <taxon>Neocallimastigales</taxon>
        <taxon>Neocallimastigaceae</taxon>
        <taxon>Anaeromyces</taxon>
    </lineage>
</organism>
<dbReference type="Proteomes" id="UP000193944">
    <property type="component" value="Unassembled WGS sequence"/>
</dbReference>
<comment type="caution">
    <text evidence="1">The sequence shown here is derived from an EMBL/GenBank/DDBJ whole genome shotgun (WGS) entry which is preliminary data.</text>
</comment>
<reference evidence="1 2" key="2">
    <citation type="submission" date="2016-08" db="EMBL/GenBank/DDBJ databases">
        <title>Pervasive Adenine N6-methylation of Active Genes in Fungi.</title>
        <authorList>
            <consortium name="DOE Joint Genome Institute"/>
            <person name="Mondo S.J."/>
            <person name="Dannebaum R.O."/>
            <person name="Kuo R.C."/>
            <person name="Labutti K."/>
            <person name="Haridas S."/>
            <person name="Kuo A."/>
            <person name="Salamov A."/>
            <person name="Ahrendt S.R."/>
            <person name="Lipzen A."/>
            <person name="Sullivan W."/>
            <person name="Andreopoulos W.B."/>
            <person name="Clum A."/>
            <person name="Lindquist E."/>
            <person name="Daum C."/>
            <person name="Ramamoorthy G.K."/>
            <person name="Gryganskyi A."/>
            <person name="Culley D."/>
            <person name="Magnuson J.K."/>
            <person name="James T.Y."/>
            <person name="O'Malley M.A."/>
            <person name="Stajich J.E."/>
            <person name="Spatafora J.W."/>
            <person name="Visel A."/>
            <person name="Grigoriev I.V."/>
        </authorList>
    </citation>
    <scope>NUCLEOTIDE SEQUENCE [LARGE SCALE GENOMIC DNA]</scope>
    <source>
        <strain evidence="1 2">S4</strain>
    </source>
</reference>
<dbReference type="AlphaFoldDB" id="A0A1Y1XR49"/>
<name>A0A1Y1XR49_9FUNG</name>
<gene>
    <name evidence="1" type="ORF">BCR32DRAFT_239899</name>
</gene>
<protein>
    <submittedName>
        <fullName evidence="1">Uncharacterized protein</fullName>
    </submittedName>
</protein>
<keyword evidence="2" id="KW-1185">Reference proteome</keyword>